<gene>
    <name evidence="8" type="ORF">QU481_06125</name>
</gene>
<dbReference type="Pfam" id="PF07681">
    <property type="entry name" value="DoxX"/>
    <property type="match status" value="1"/>
</dbReference>
<feature type="transmembrane region" description="Helical" evidence="7">
    <location>
        <begin position="51"/>
        <end position="71"/>
    </location>
</feature>
<dbReference type="RefSeq" id="WP_289829043.1">
    <property type="nucleotide sequence ID" value="NZ_JAUEDK010000007.1"/>
</dbReference>
<feature type="transmembrane region" description="Helical" evidence="7">
    <location>
        <begin position="12"/>
        <end position="31"/>
    </location>
</feature>
<comment type="subcellular location">
    <subcellularLocation>
        <location evidence="1">Cell membrane</location>
        <topology evidence="1">Multi-pass membrane protein</topology>
    </subcellularLocation>
</comment>
<evidence type="ECO:0000256" key="5">
    <source>
        <dbReference type="ARBA" id="ARBA00022989"/>
    </source>
</evidence>
<evidence type="ECO:0000313" key="9">
    <source>
        <dbReference type="Proteomes" id="UP001168540"/>
    </source>
</evidence>
<evidence type="ECO:0000313" key="8">
    <source>
        <dbReference type="EMBL" id="MDN0074472.1"/>
    </source>
</evidence>
<keyword evidence="3" id="KW-1003">Cell membrane</keyword>
<dbReference type="InterPro" id="IPR032808">
    <property type="entry name" value="DoxX"/>
</dbReference>
<name>A0ABT7XL03_9NEIS</name>
<dbReference type="InterPro" id="IPR051907">
    <property type="entry name" value="DoxX-like_oxidoreductase"/>
</dbReference>
<comment type="caution">
    <text evidence="8">The sequence shown here is derived from an EMBL/GenBank/DDBJ whole genome shotgun (WGS) entry which is preliminary data.</text>
</comment>
<evidence type="ECO:0000256" key="3">
    <source>
        <dbReference type="ARBA" id="ARBA00022475"/>
    </source>
</evidence>
<evidence type="ECO:0000256" key="4">
    <source>
        <dbReference type="ARBA" id="ARBA00022692"/>
    </source>
</evidence>
<evidence type="ECO:0000256" key="1">
    <source>
        <dbReference type="ARBA" id="ARBA00004651"/>
    </source>
</evidence>
<evidence type="ECO:0000256" key="7">
    <source>
        <dbReference type="SAM" id="Phobius"/>
    </source>
</evidence>
<sequence length="136" mass="14057">MIDSRTAPYAAFVLRLSLGVMFLAHGLTKLFVFTPAGTAQYFASLGLPAPLAYLTMLAEIGGGVLLILGIAGRQAAALLVPLLLGATIFGHAHNGWSFTNQGGGWEYPAFLVAAALTVALLGDGAFALKPLARTAK</sequence>
<keyword evidence="9" id="KW-1185">Reference proteome</keyword>
<evidence type="ECO:0000256" key="2">
    <source>
        <dbReference type="ARBA" id="ARBA00006679"/>
    </source>
</evidence>
<accession>A0ABT7XL03</accession>
<dbReference type="PANTHER" id="PTHR33452">
    <property type="entry name" value="OXIDOREDUCTASE CATD-RELATED"/>
    <property type="match status" value="1"/>
</dbReference>
<organism evidence="8 9">
    <name type="scientific">Crenobacter oryzisoli</name>
    <dbReference type="NCBI Taxonomy" id="3056844"/>
    <lineage>
        <taxon>Bacteria</taxon>
        <taxon>Pseudomonadati</taxon>
        <taxon>Pseudomonadota</taxon>
        <taxon>Betaproteobacteria</taxon>
        <taxon>Neisseriales</taxon>
        <taxon>Neisseriaceae</taxon>
        <taxon>Crenobacter</taxon>
    </lineage>
</organism>
<keyword evidence="5 7" id="KW-1133">Transmembrane helix</keyword>
<dbReference type="Proteomes" id="UP001168540">
    <property type="component" value="Unassembled WGS sequence"/>
</dbReference>
<keyword evidence="4 7" id="KW-0812">Transmembrane</keyword>
<reference evidence="8" key="1">
    <citation type="submission" date="2023-06" db="EMBL/GenBank/DDBJ databases">
        <authorList>
            <person name="Zhang S."/>
        </authorList>
    </citation>
    <scope>NUCLEOTIDE SEQUENCE</scope>
    <source>
        <strain evidence="8">SG2303</strain>
    </source>
</reference>
<keyword evidence="6 7" id="KW-0472">Membrane</keyword>
<comment type="similarity">
    <text evidence="2">Belongs to the DoxX family.</text>
</comment>
<feature type="transmembrane region" description="Helical" evidence="7">
    <location>
        <begin position="78"/>
        <end position="96"/>
    </location>
</feature>
<dbReference type="EMBL" id="JAUEDK010000007">
    <property type="protein sequence ID" value="MDN0074472.1"/>
    <property type="molecule type" value="Genomic_DNA"/>
</dbReference>
<feature type="transmembrane region" description="Helical" evidence="7">
    <location>
        <begin position="108"/>
        <end position="128"/>
    </location>
</feature>
<evidence type="ECO:0000256" key="6">
    <source>
        <dbReference type="ARBA" id="ARBA00023136"/>
    </source>
</evidence>
<dbReference type="PANTHER" id="PTHR33452:SF1">
    <property type="entry name" value="INNER MEMBRANE PROTEIN YPHA-RELATED"/>
    <property type="match status" value="1"/>
</dbReference>
<protein>
    <submittedName>
        <fullName evidence="8">DoxX family protein</fullName>
    </submittedName>
</protein>
<proteinExistence type="inferred from homology"/>